<feature type="region of interest" description="Disordered" evidence="4">
    <location>
        <begin position="1323"/>
        <end position="1344"/>
    </location>
</feature>
<dbReference type="InterPro" id="IPR026453">
    <property type="entry name" value="PGF_pre_PGF"/>
</dbReference>
<dbReference type="PATRIC" id="fig|1434111.4.peg.2910"/>
<dbReference type="InterPro" id="IPR051550">
    <property type="entry name" value="SCF-Subunits/Alg-Epimerases"/>
</dbReference>
<dbReference type="PROSITE" id="PS00139">
    <property type="entry name" value="THIOL_PROTEASE_CYS"/>
    <property type="match status" value="1"/>
</dbReference>
<dbReference type="RefSeq" id="WP_048126969.1">
    <property type="nucleotide sequence ID" value="NZ_CP009515.1"/>
</dbReference>
<protein>
    <submittedName>
        <fullName evidence="6">Surface layer protein B</fullName>
    </submittedName>
</protein>
<proteinExistence type="predicted"/>
<evidence type="ECO:0000313" key="7">
    <source>
        <dbReference type="Proteomes" id="UP000033072"/>
    </source>
</evidence>
<keyword evidence="7" id="KW-1185">Reference proteome</keyword>
<evidence type="ECO:0000259" key="5">
    <source>
        <dbReference type="PROSITE" id="PS50093"/>
    </source>
</evidence>
<dbReference type="KEGG" id="mls:MSLAZ_2189"/>
<dbReference type="InterPro" id="IPR012334">
    <property type="entry name" value="Pectin_lyas_fold"/>
</dbReference>
<dbReference type="NCBIfam" id="TIGR03804">
    <property type="entry name" value="para_beta_helix"/>
    <property type="match status" value="11"/>
</dbReference>
<dbReference type="InterPro" id="IPR007742">
    <property type="entry name" value="NosD_dom"/>
</dbReference>
<dbReference type="FunFam" id="2.60.40.10:FF:000270">
    <property type="entry name" value="Cell surface protein"/>
    <property type="match status" value="1"/>
</dbReference>
<dbReference type="Pfam" id="PF13229">
    <property type="entry name" value="Beta_helix"/>
    <property type="match status" value="1"/>
</dbReference>
<dbReference type="OrthoDB" id="137612at2157"/>
<dbReference type="Gene3D" id="2.60.40.10">
    <property type="entry name" value="Immunoglobulins"/>
    <property type="match status" value="1"/>
</dbReference>
<dbReference type="CDD" id="cd00146">
    <property type="entry name" value="PKD"/>
    <property type="match status" value="1"/>
</dbReference>
<reference evidence="6 7" key="1">
    <citation type="submission" date="2014-07" db="EMBL/GenBank/DDBJ databases">
        <title>Methanogenic archaea and the global carbon cycle.</title>
        <authorList>
            <person name="Henriksen J.R."/>
            <person name="Luke J."/>
            <person name="Reinhart S."/>
            <person name="Benedict M.N."/>
            <person name="Youngblut N.D."/>
            <person name="Metcalf M.E."/>
            <person name="Whitaker R.J."/>
            <person name="Metcalf W.W."/>
        </authorList>
    </citation>
    <scope>NUCLEOTIDE SEQUENCE [LARGE SCALE GENOMIC DNA]</scope>
    <source>
        <strain evidence="6 7">Z-7289</strain>
    </source>
</reference>
<dbReference type="SMART" id="SM00089">
    <property type="entry name" value="PKD"/>
    <property type="match status" value="1"/>
</dbReference>
<dbReference type="Pfam" id="PF00112">
    <property type="entry name" value="Peptidase_C1"/>
    <property type="match status" value="1"/>
</dbReference>
<dbReference type="InterPro" id="IPR000601">
    <property type="entry name" value="PKD_dom"/>
</dbReference>
<evidence type="ECO:0000256" key="3">
    <source>
        <dbReference type="ARBA" id="ARBA00022786"/>
    </source>
</evidence>
<dbReference type="GO" id="GO:0006508">
    <property type="term" value="P:proteolysis"/>
    <property type="evidence" value="ECO:0007669"/>
    <property type="project" value="InterPro"/>
</dbReference>
<dbReference type="SUPFAM" id="SSF49299">
    <property type="entry name" value="PKD domain"/>
    <property type="match status" value="1"/>
</dbReference>
<dbReference type="InterPro" id="IPR022441">
    <property type="entry name" value="Para_beta_helix_rpt-2"/>
</dbReference>
<dbReference type="InterPro" id="IPR035986">
    <property type="entry name" value="PKD_dom_sf"/>
</dbReference>
<dbReference type="Pfam" id="PF18911">
    <property type="entry name" value="PKD_4"/>
    <property type="match status" value="1"/>
</dbReference>
<gene>
    <name evidence="6" type="ORF">MSLAZ_2189</name>
</gene>
<dbReference type="Pfam" id="PF18560">
    <property type="entry name" value="Lectin_like"/>
    <property type="match status" value="1"/>
</dbReference>
<dbReference type="SUPFAM" id="SSF51126">
    <property type="entry name" value="Pectin lyase-like"/>
    <property type="match status" value="4"/>
</dbReference>
<dbReference type="NCBIfam" id="TIGR04213">
    <property type="entry name" value="PGF_pre_PGF"/>
    <property type="match status" value="1"/>
</dbReference>
<dbReference type="SMART" id="SM00645">
    <property type="entry name" value="Pept_C1"/>
    <property type="match status" value="1"/>
</dbReference>
<dbReference type="InterPro" id="IPR000668">
    <property type="entry name" value="Peptidase_C1A_C"/>
</dbReference>
<dbReference type="CDD" id="cd02619">
    <property type="entry name" value="Peptidase_C1"/>
    <property type="match status" value="1"/>
</dbReference>
<evidence type="ECO:0000256" key="2">
    <source>
        <dbReference type="ARBA" id="ARBA00022737"/>
    </source>
</evidence>
<dbReference type="Gene3D" id="2.160.20.10">
    <property type="entry name" value="Single-stranded right-handed beta-helix, Pectin lyase-like"/>
    <property type="match status" value="4"/>
</dbReference>
<dbReference type="InterPro" id="IPR000169">
    <property type="entry name" value="Pept_cys_AS"/>
</dbReference>
<evidence type="ECO:0000256" key="4">
    <source>
        <dbReference type="SAM" id="MobiDB-lite"/>
    </source>
</evidence>
<accession>A0A0E3WTX4</accession>
<dbReference type="InterPro" id="IPR006633">
    <property type="entry name" value="Carb-bd_sugar_hydrolysis-dom"/>
</dbReference>
<dbReference type="PANTHER" id="PTHR22990">
    <property type="entry name" value="F-BOX ONLY PROTEIN"/>
    <property type="match status" value="1"/>
</dbReference>
<feature type="domain" description="PKD" evidence="5">
    <location>
        <begin position="518"/>
        <end position="588"/>
    </location>
</feature>
<keyword evidence="3" id="KW-0833">Ubl conjugation pathway</keyword>
<organism evidence="6 7">
    <name type="scientific">Methanosarcina lacustris Z-7289</name>
    <dbReference type="NCBI Taxonomy" id="1434111"/>
    <lineage>
        <taxon>Archaea</taxon>
        <taxon>Methanobacteriati</taxon>
        <taxon>Methanobacteriota</taxon>
        <taxon>Stenosarchaea group</taxon>
        <taxon>Methanomicrobia</taxon>
        <taxon>Methanosarcinales</taxon>
        <taxon>Methanosarcinaceae</taxon>
        <taxon>Methanosarcina</taxon>
    </lineage>
</organism>
<dbReference type="SMART" id="SM00722">
    <property type="entry name" value="CASH"/>
    <property type="match status" value="4"/>
</dbReference>
<evidence type="ECO:0000256" key="1">
    <source>
        <dbReference type="ARBA" id="ARBA00004906"/>
    </source>
</evidence>
<name>A0A0E3WTX4_9EURY</name>
<dbReference type="InterPro" id="IPR038765">
    <property type="entry name" value="Papain-like_cys_pep_sf"/>
</dbReference>
<evidence type="ECO:0000313" key="6">
    <source>
        <dbReference type="EMBL" id="AKB75450.1"/>
    </source>
</evidence>
<dbReference type="InterPro" id="IPR006626">
    <property type="entry name" value="PbH1"/>
</dbReference>
<dbReference type="Pfam" id="PF05048">
    <property type="entry name" value="NosD"/>
    <property type="match status" value="3"/>
</dbReference>
<dbReference type="InterPro" id="IPR040528">
    <property type="entry name" value="Lectin-like"/>
</dbReference>
<dbReference type="InterPro" id="IPR022409">
    <property type="entry name" value="PKD/Chitinase_dom"/>
</dbReference>
<sequence length="1500" mass="163318">MRNMKIILGLLLFVILISGLAAAGSGETNDSKNAVQLTSISDPGAEGSSGTNYSFAPVNPEFLKYKEQTDQNEKSEKLLFISRDALNSEPEAEDYATGLKPAPVDLSHLHAVDNVKGSGSLEPFYDLRALGKVSPVKDQKDSGSCWAYGSYSSLESYLLPSETWDFSENNMKNRLSPYYPEGFDSSEGGFTLMSTAYLARWSGPICETDDPDDPHSSVSPDKLPTAKHVQEVLFIPNRQEPLDNENIKWALKEYGAIASTIYVDLTNFDPANNSYYYAGQEFSNHLVAIVGWDDSFDKNKFTPAAPGDGAFIVKNSWGPYWGEDGYFYVSYYDSKIGTDNAIYTAENLSDYDSIYQYDPLGWVNSFGYAQKPFAWAANLFTSEENETLNAVSFYTTDSKAEYEVYIYTDPVSGPVNPEGLKASENGTFTYAGYHTVRLDQGVPLAEGQNFSVVLKLSAPKYGYPVALECPVEGYSSQASSNAGESYVSSDGLSWVDLSSVLENSNACIKAFTDRDVAPEAAFVRNVTSGAAPLTVSFFDTSRNSPTAWNWDFGDGTNSTEQNPVHTYPDAGLYTVSLSVKNEFGANSTSRIDCVSVGEKAATLYVDADNVSGASDTYSSIQEAVDRAAAGSTIIVREGMYNETVNVDKMLTICSECGPQKTVVQSDNQDDCVFYVTADSVNISGFTIVGTGDYLSSVLSNCGILLYNANGNTISNNILKDNLLGICLYGSSNNTMQENNAISNIHTGIYLYDSPNNTLYRNKAISNSNGICLRASGDNRLCGNKMENNDYNLVITNFTSLNEIDKSNTVDGKPVYQVVGKSDLEINASSRAGTVFCINCQNVTVRDLDLKNNYCGVVLYNTSNFLLENNTLTNNDAGIYLLDSGDGKITNNSADSNNEFGFLFENACGNAIENNTADSNMMCGLYLISSRGNTLKYNTMSDNYLNFGAEGLLEPNQIETNNLVDGKPIYFFVNGNGIELNSSSNAGTAYFVSCQNVSVRDLSLKNNVCGICLSNTSEARLENNNVSENRNGIYLENTSGGTLANNIASSNDAGIFVLNSENTTVADNELSENGYGICLYNSEHSSLLNNNASNNYNGIFAFGSGNNTLAENLANSNLEGLYLQSSDNNKLINNSVSENSYGIDLKSSKNNTLDANTANLNYYGISTWVSGNNTVVDNNASSNVGGIYLWISENNNLSNNTVLDNLYGVCLTDDSTGKVDKIRPNGNTLKSNIVSNNFDTGILIDGSYDNLIYNNYFNNTKNVEDEYLNTWNSSKIGNYWSDYEGQDADGDGIGDTPYMINSYTDSQDDLPAICLFDCPALPENNISEEQDGQNDTDPSAEPAKSVWAVEASQKGVSAASKTEFSLTSPKTGVSEVSFEPWKYSTLAASGDEGLKENLSDDDRELDGNLDIDFVKGFDVYHGMSLLADSGEFENSENINKAVIEFRVSKTWVEENNIDISTIVLKRSHAGAWTSFSTTMTGEDEEYFFFGAEVRTSPGIQL</sequence>
<dbReference type="PANTHER" id="PTHR22990:SF15">
    <property type="entry name" value="F-BOX ONLY PROTEIN 10"/>
    <property type="match status" value="1"/>
</dbReference>
<dbReference type="STRING" id="1434111.MSLAZ_2189"/>
<dbReference type="SMART" id="SM00710">
    <property type="entry name" value="PbH1"/>
    <property type="match status" value="22"/>
</dbReference>
<keyword evidence="2" id="KW-0677">Repeat</keyword>
<dbReference type="PROSITE" id="PS50093">
    <property type="entry name" value="PKD"/>
    <property type="match status" value="1"/>
</dbReference>
<dbReference type="FunFam" id="2.160.20.10:FF:000181">
    <property type="entry name" value="Cell surface protein"/>
    <property type="match status" value="1"/>
</dbReference>
<dbReference type="GO" id="GO:0008234">
    <property type="term" value="F:cysteine-type peptidase activity"/>
    <property type="evidence" value="ECO:0007669"/>
    <property type="project" value="InterPro"/>
</dbReference>
<dbReference type="Proteomes" id="UP000033072">
    <property type="component" value="Chromosome"/>
</dbReference>
<dbReference type="SUPFAM" id="SSF54001">
    <property type="entry name" value="Cysteine proteinases"/>
    <property type="match status" value="1"/>
</dbReference>
<comment type="pathway">
    <text evidence="1">Protein modification; protein ubiquitination.</text>
</comment>
<dbReference type="Gene3D" id="3.90.70.10">
    <property type="entry name" value="Cysteine proteinases"/>
    <property type="match status" value="1"/>
</dbReference>
<dbReference type="InterPro" id="IPR011050">
    <property type="entry name" value="Pectin_lyase_fold/virulence"/>
</dbReference>
<dbReference type="InterPro" id="IPR039448">
    <property type="entry name" value="Beta_helix"/>
</dbReference>
<dbReference type="GeneID" id="24806998"/>
<dbReference type="InterPro" id="IPR013783">
    <property type="entry name" value="Ig-like_fold"/>
</dbReference>
<dbReference type="EMBL" id="CP009515">
    <property type="protein sequence ID" value="AKB75450.1"/>
    <property type="molecule type" value="Genomic_DNA"/>
</dbReference>
<dbReference type="HOGENOM" id="CLU_247986_0_0_2"/>